<proteinExistence type="predicted"/>
<sequence length="83" mass="9481">MNYPASIQNELKYINSADFKLGAYIYMGMGKLNGRTVCIAVAYKIDYCIKKSEQFVKDDPNITFDHINKVRTGELTACCRFEV</sequence>
<dbReference type="RefSeq" id="WP_114792898.1">
    <property type="nucleotide sequence ID" value="NZ_CP139960.1"/>
</dbReference>
<evidence type="ECO:0000313" key="1">
    <source>
        <dbReference type="EMBL" id="WQD39151.1"/>
    </source>
</evidence>
<keyword evidence="2" id="KW-1185">Reference proteome</keyword>
<gene>
    <name evidence="1" type="ORF">U0035_03185</name>
</gene>
<dbReference type="EMBL" id="CP139960">
    <property type="protein sequence ID" value="WQD39151.1"/>
    <property type="molecule type" value="Genomic_DNA"/>
</dbReference>
<evidence type="ECO:0000313" key="2">
    <source>
        <dbReference type="Proteomes" id="UP001325680"/>
    </source>
</evidence>
<protein>
    <submittedName>
        <fullName evidence="1">Uncharacterized protein</fullName>
    </submittedName>
</protein>
<accession>A0ABZ0W7N0</accession>
<reference evidence="1 2" key="1">
    <citation type="submission" date="2023-12" db="EMBL/GenBank/DDBJ databases">
        <title>Genome sequencing and assembly of bacterial species from a model synthetic community.</title>
        <authorList>
            <person name="Hogle S.L."/>
        </authorList>
    </citation>
    <scope>NUCLEOTIDE SEQUENCE [LARGE SCALE GENOMIC DNA]</scope>
    <source>
        <strain evidence="1 2">HAMBI_3031</strain>
    </source>
</reference>
<dbReference type="Proteomes" id="UP001325680">
    <property type="component" value="Chromosome"/>
</dbReference>
<organism evidence="1 2">
    <name type="scientific">Niabella yanshanensis</name>
    <dbReference type="NCBI Taxonomy" id="577386"/>
    <lineage>
        <taxon>Bacteria</taxon>
        <taxon>Pseudomonadati</taxon>
        <taxon>Bacteroidota</taxon>
        <taxon>Chitinophagia</taxon>
        <taxon>Chitinophagales</taxon>
        <taxon>Chitinophagaceae</taxon>
        <taxon>Niabella</taxon>
    </lineage>
</organism>
<name>A0ABZ0W7N0_9BACT</name>